<accession>A0A5C4NBB2</accession>
<comment type="caution">
    <text evidence="3">The sequence shown here is derived from an EMBL/GenBank/DDBJ whole genome shotgun (WGS) entry which is preliminary data.</text>
</comment>
<dbReference type="Gene3D" id="3.10.129.10">
    <property type="entry name" value="Hotdog Thioesterase"/>
    <property type="match status" value="1"/>
</dbReference>
<gene>
    <name evidence="3" type="ORF">FHG71_09670</name>
</gene>
<protein>
    <submittedName>
        <fullName evidence="3">PaaI family thioesterase</fullName>
    </submittedName>
</protein>
<evidence type="ECO:0000259" key="2">
    <source>
        <dbReference type="Pfam" id="PF03061"/>
    </source>
</evidence>
<dbReference type="InterPro" id="IPR003736">
    <property type="entry name" value="PAAI_dom"/>
</dbReference>
<keyword evidence="1" id="KW-0378">Hydrolase</keyword>
<evidence type="ECO:0000313" key="3">
    <source>
        <dbReference type="EMBL" id="TNC71993.1"/>
    </source>
</evidence>
<dbReference type="AlphaFoldDB" id="A0A5C4NBB2"/>
<dbReference type="EMBL" id="VDFV01000010">
    <property type="protein sequence ID" value="TNC71993.1"/>
    <property type="molecule type" value="Genomic_DNA"/>
</dbReference>
<feature type="domain" description="Thioesterase" evidence="2">
    <location>
        <begin position="48"/>
        <end position="124"/>
    </location>
</feature>
<evidence type="ECO:0000256" key="1">
    <source>
        <dbReference type="ARBA" id="ARBA00022801"/>
    </source>
</evidence>
<sequence>MAGMDIPALQDFLAREFPQVADEIAVETLDGPVATVRLRVSERHLRPGGTLGGPAMFLLADVAAYCAILSRIGPRALTVTTNAGIDFLRKPAAGRDLLCRAEILKLGWTLVVVDTRLFSDGEDTVVARANFTYSIPPAPGLGVS</sequence>
<dbReference type="InterPro" id="IPR006683">
    <property type="entry name" value="Thioestr_dom"/>
</dbReference>
<dbReference type="Proteomes" id="UP000305709">
    <property type="component" value="Unassembled WGS sequence"/>
</dbReference>
<dbReference type="NCBIfam" id="TIGR00369">
    <property type="entry name" value="unchar_dom_1"/>
    <property type="match status" value="1"/>
</dbReference>
<reference evidence="3 4" key="1">
    <citation type="submission" date="2019-06" db="EMBL/GenBank/DDBJ databases">
        <authorList>
            <person name="Jiang L."/>
        </authorList>
    </citation>
    <scope>NUCLEOTIDE SEQUENCE [LARGE SCALE GENOMIC DNA]</scope>
    <source>
        <strain evidence="3 4">YIM 48858</strain>
    </source>
</reference>
<organism evidence="3 4">
    <name type="scientific">Rubellimicrobium roseum</name>
    <dbReference type="NCBI Taxonomy" id="687525"/>
    <lineage>
        <taxon>Bacteria</taxon>
        <taxon>Pseudomonadati</taxon>
        <taxon>Pseudomonadota</taxon>
        <taxon>Alphaproteobacteria</taxon>
        <taxon>Rhodobacterales</taxon>
        <taxon>Roseobacteraceae</taxon>
        <taxon>Rubellimicrobium</taxon>
    </lineage>
</organism>
<dbReference type="OrthoDB" id="9805304at2"/>
<proteinExistence type="predicted"/>
<dbReference type="Pfam" id="PF03061">
    <property type="entry name" value="4HBT"/>
    <property type="match status" value="1"/>
</dbReference>
<dbReference type="CDD" id="cd03443">
    <property type="entry name" value="PaaI_thioesterase"/>
    <property type="match status" value="1"/>
</dbReference>
<keyword evidence="4" id="KW-1185">Reference proteome</keyword>
<dbReference type="GO" id="GO:0016289">
    <property type="term" value="F:acyl-CoA hydrolase activity"/>
    <property type="evidence" value="ECO:0007669"/>
    <property type="project" value="UniProtKB-ARBA"/>
</dbReference>
<dbReference type="InterPro" id="IPR029069">
    <property type="entry name" value="HotDog_dom_sf"/>
</dbReference>
<evidence type="ECO:0000313" key="4">
    <source>
        <dbReference type="Proteomes" id="UP000305709"/>
    </source>
</evidence>
<name>A0A5C4NBB2_9RHOB</name>
<dbReference type="SUPFAM" id="SSF54637">
    <property type="entry name" value="Thioesterase/thiol ester dehydrase-isomerase"/>
    <property type="match status" value="1"/>
</dbReference>